<protein>
    <recommendedName>
        <fullName evidence="3">N-formylglutamate amidohydrolase</fullName>
    </recommendedName>
</protein>
<accession>K0K012</accession>
<evidence type="ECO:0008006" key="3">
    <source>
        <dbReference type="Google" id="ProtNLM"/>
    </source>
</evidence>
<dbReference type="AlphaFoldDB" id="K0K012"/>
<dbReference type="eggNOG" id="ENOG5033PMR">
    <property type="taxonomic scope" value="Bacteria"/>
</dbReference>
<dbReference type="KEGG" id="sesp:BN6_36020"/>
<dbReference type="Pfam" id="PF05013">
    <property type="entry name" value="FGase"/>
    <property type="match status" value="1"/>
</dbReference>
<organism evidence="1 2">
    <name type="scientific">Saccharothrix espanaensis (strain ATCC 51144 / DSM 44229 / JCM 9112 / NBRC 15066 / NRRL 15764)</name>
    <dbReference type="NCBI Taxonomy" id="1179773"/>
    <lineage>
        <taxon>Bacteria</taxon>
        <taxon>Bacillati</taxon>
        <taxon>Actinomycetota</taxon>
        <taxon>Actinomycetes</taxon>
        <taxon>Pseudonocardiales</taxon>
        <taxon>Pseudonocardiaceae</taxon>
        <taxon>Saccharothrix</taxon>
    </lineage>
</organism>
<dbReference type="HOGENOM" id="CLU_798976_0_0_11"/>
<evidence type="ECO:0000313" key="2">
    <source>
        <dbReference type="Proteomes" id="UP000006281"/>
    </source>
</evidence>
<dbReference type="EMBL" id="HE804045">
    <property type="protein sequence ID" value="CCH30897.1"/>
    <property type="molecule type" value="Genomic_DNA"/>
</dbReference>
<sequence length="347" mass="37508">MSAPVLIPRGTRFTAEDITFYADRDRRPLAEALAAADLVVSCPHAGAAIPAELAGFLSPALTRRLQYDFTDCSTAPVVRRWAELDPRVVAVQNPHPRLVRDPNRARPDDLAAGLREAFERVRAAGPGARVDLSGCDAVRPVTFSFMPVFVGSPDELADALAEVAAVGVDVYERTRDDLVARAGRGVTFLSFHDTMNHTTRPDGAVDVPRPEADRLPPVVALSNRGDAHGERRGDNPVTMRPDLLRALADAHRVGFAAEPGDVALNQPYLGSNEIIHTGARFPGVEAVQAEFRREYLLGPAGAAHLMSPGTDWPDPDPARVTELALACKASWDHYRENSSPEVRAARA</sequence>
<dbReference type="PATRIC" id="fig|1179773.3.peg.3600"/>
<dbReference type="Gene3D" id="3.40.630.40">
    <property type="entry name" value="Zn-dependent exopeptidases"/>
    <property type="match status" value="1"/>
</dbReference>
<dbReference type="OrthoDB" id="9778052at2"/>
<keyword evidence="2" id="KW-1185">Reference proteome</keyword>
<dbReference type="Proteomes" id="UP000006281">
    <property type="component" value="Chromosome"/>
</dbReference>
<dbReference type="RefSeq" id="WP_015101009.1">
    <property type="nucleotide sequence ID" value="NC_019673.1"/>
</dbReference>
<name>K0K012_SACES</name>
<dbReference type="BioCyc" id="SESP1179773:BN6_RS17450-MONOMER"/>
<gene>
    <name evidence="1" type="ordered locus">BN6_36020</name>
</gene>
<evidence type="ECO:0000313" key="1">
    <source>
        <dbReference type="EMBL" id="CCH30897.1"/>
    </source>
</evidence>
<dbReference type="InterPro" id="IPR007709">
    <property type="entry name" value="N-FG_amidohydro"/>
</dbReference>
<dbReference type="STRING" id="1179773.BN6_36020"/>
<dbReference type="SUPFAM" id="SSF53187">
    <property type="entry name" value="Zn-dependent exopeptidases"/>
    <property type="match status" value="1"/>
</dbReference>
<proteinExistence type="predicted"/>
<reference evidence="1 2" key="1">
    <citation type="journal article" date="2012" name="BMC Genomics">
        <title>Complete genome sequence of Saccharothrix espanaensis DSM 44229T and comparison to the other completely sequenced Pseudonocardiaceae.</title>
        <authorList>
            <person name="Strobel T."/>
            <person name="Al-Dilaimi A."/>
            <person name="Blom J."/>
            <person name="Gessner A."/>
            <person name="Kalinowski J."/>
            <person name="Luzhetska M."/>
            <person name="Puhler A."/>
            <person name="Szczepanowski R."/>
            <person name="Bechthold A."/>
            <person name="Ruckert C."/>
        </authorList>
    </citation>
    <scope>NUCLEOTIDE SEQUENCE [LARGE SCALE GENOMIC DNA]</scope>
    <source>
        <strain evidence="2">ATCC 51144 / DSM 44229 / JCM 9112 / NBRC 15066 / NRRL 15764</strain>
    </source>
</reference>